<dbReference type="InterPro" id="IPR024962">
    <property type="entry name" value="YukD-like"/>
</dbReference>
<comment type="similarity">
    <text evidence="2">Belongs to the EccD/Snm4 family.</text>
</comment>
<feature type="transmembrane region" description="Helical" evidence="7">
    <location>
        <begin position="347"/>
        <end position="366"/>
    </location>
</feature>
<evidence type="ECO:0000256" key="7">
    <source>
        <dbReference type="SAM" id="Phobius"/>
    </source>
</evidence>
<sequence length="451" mass="46102">MTEPNTGTAVAGQLLRISVQSGERSSDVGVPGVVPVVEVLPSLARRLNMFQPETAHSGFRMVRADGHVLDLDRSLVAQGVVDGDVLSLELGGQDSHHDVYDDIVEAVADVVERESNPWSAKDTATTTTVAAAVLLAAACGLLLAAGLTDASMVPTIVAGLGGVVLLACAIVLDRTKAPVQAAVALVLVAALYTGVAGFTAAPDAPGWGMPLVFGGAAMVVTGVAGFLLGQRRREYALIPAVVGLVLGGGGAAVAFAGASVSTVLVVAMAVAGVSGLGIPWLALASTPLRVVSARDDSEIYTDIEPIEHRQVRERYQRGLRFQVALRIATGVIALVATPVVIGTGWYGFAMAVLCYLGMLLGARVVYSRADITTVATTAMLGAVLTVYSGVLTFPGAATALVLGVVLVAALIVGMGLLVPARRLWLSRLGDPAELITIALLLPLAVLAAGLV</sequence>
<evidence type="ECO:0000256" key="5">
    <source>
        <dbReference type="ARBA" id="ARBA00022989"/>
    </source>
</evidence>
<dbReference type="Gene3D" id="3.10.20.90">
    <property type="entry name" value="Phosphatidylinositol 3-kinase Catalytic Subunit, Chain A, domain 1"/>
    <property type="match status" value="1"/>
</dbReference>
<keyword evidence="5 7" id="KW-1133">Transmembrane helix</keyword>
<feature type="transmembrane region" description="Helical" evidence="7">
    <location>
        <begin position="123"/>
        <end position="145"/>
    </location>
</feature>
<feature type="transmembrane region" description="Helical" evidence="7">
    <location>
        <begin position="151"/>
        <end position="172"/>
    </location>
</feature>
<feature type="domain" description="EccD-like transmembrane" evidence="8">
    <location>
        <begin position="125"/>
        <end position="450"/>
    </location>
</feature>
<evidence type="ECO:0000256" key="1">
    <source>
        <dbReference type="ARBA" id="ARBA00004651"/>
    </source>
</evidence>
<accession>A0A9D2EB49</accession>
<feature type="transmembrane region" description="Helical" evidence="7">
    <location>
        <begin position="179"/>
        <end position="201"/>
    </location>
</feature>
<evidence type="ECO:0000256" key="6">
    <source>
        <dbReference type="ARBA" id="ARBA00023136"/>
    </source>
</evidence>
<dbReference type="InterPro" id="IPR006707">
    <property type="entry name" value="T7SS_EccD"/>
</dbReference>
<evidence type="ECO:0000313" key="9">
    <source>
        <dbReference type="EMBL" id="HIZ34394.1"/>
    </source>
</evidence>
<feature type="transmembrane region" description="Helical" evidence="7">
    <location>
        <begin position="373"/>
        <end position="393"/>
    </location>
</feature>
<keyword evidence="6 7" id="KW-0472">Membrane</keyword>
<evidence type="ECO:0000256" key="2">
    <source>
        <dbReference type="ARBA" id="ARBA00006162"/>
    </source>
</evidence>
<dbReference type="Pfam" id="PF19053">
    <property type="entry name" value="EccD"/>
    <property type="match status" value="1"/>
</dbReference>
<name>A0A9D2EB49_9MICO</name>
<feature type="transmembrane region" description="Helical" evidence="7">
    <location>
        <begin position="235"/>
        <end position="257"/>
    </location>
</feature>
<feature type="transmembrane region" description="Helical" evidence="7">
    <location>
        <begin position="207"/>
        <end position="228"/>
    </location>
</feature>
<dbReference type="NCBIfam" id="TIGR03920">
    <property type="entry name" value="T7SS_EccD"/>
    <property type="match status" value="1"/>
</dbReference>
<evidence type="ECO:0000313" key="10">
    <source>
        <dbReference type="Proteomes" id="UP000824037"/>
    </source>
</evidence>
<dbReference type="Pfam" id="PF08817">
    <property type="entry name" value="YukD"/>
    <property type="match status" value="1"/>
</dbReference>
<protein>
    <submittedName>
        <fullName evidence="9">Type VII secretion integral membrane protein EccD</fullName>
    </submittedName>
</protein>
<dbReference type="Proteomes" id="UP000824037">
    <property type="component" value="Unassembled WGS sequence"/>
</dbReference>
<keyword evidence="3" id="KW-1003">Cell membrane</keyword>
<reference evidence="9" key="2">
    <citation type="submission" date="2021-04" db="EMBL/GenBank/DDBJ databases">
        <authorList>
            <person name="Gilroy R."/>
        </authorList>
    </citation>
    <scope>NUCLEOTIDE SEQUENCE</scope>
    <source>
        <strain evidence="9">ChiGjej4B4-7305</strain>
    </source>
</reference>
<feature type="transmembrane region" description="Helical" evidence="7">
    <location>
        <begin position="323"/>
        <end position="341"/>
    </location>
</feature>
<dbReference type="GO" id="GO:0005886">
    <property type="term" value="C:plasma membrane"/>
    <property type="evidence" value="ECO:0007669"/>
    <property type="project" value="UniProtKB-SubCell"/>
</dbReference>
<feature type="transmembrane region" description="Helical" evidence="7">
    <location>
        <begin position="432"/>
        <end position="450"/>
    </location>
</feature>
<evidence type="ECO:0000256" key="3">
    <source>
        <dbReference type="ARBA" id="ARBA00022475"/>
    </source>
</evidence>
<keyword evidence="4 7" id="KW-0812">Transmembrane</keyword>
<feature type="transmembrane region" description="Helical" evidence="7">
    <location>
        <begin position="399"/>
        <end position="420"/>
    </location>
</feature>
<evidence type="ECO:0000256" key="4">
    <source>
        <dbReference type="ARBA" id="ARBA00022692"/>
    </source>
</evidence>
<organism evidence="9 10">
    <name type="scientific">Candidatus Ruania gallistercoris</name>
    <dbReference type="NCBI Taxonomy" id="2838746"/>
    <lineage>
        <taxon>Bacteria</taxon>
        <taxon>Bacillati</taxon>
        <taxon>Actinomycetota</taxon>
        <taxon>Actinomycetes</taxon>
        <taxon>Micrococcales</taxon>
        <taxon>Ruaniaceae</taxon>
        <taxon>Ruania</taxon>
    </lineage>
</organism>
<comment type="subcellular location">
    <subcellularLocation>
        <location evidence="1">Cell membrane</location>
        <topology evidence="1">Multi-pass membrane protein</topology>
    </subcellularLocation>
</comment>
<evidence type="ECO:0000259" key="8">
    <source>
        <dbReference type="Pfam" id="PF19053"/>
    </source>
</evidence>
<dbReference type="InterPro" id="IPR044049">
    <property type="entry name" value="EccD_transm"/>
</dbReference>
<feature type="transmembrane region" description="Helical" evidence="7">
    <location>
        <begin position="263"/>
        <end position="284"/>
    </location>
</feature>
<proteinExistence type="inferred from homology"/>
<reference evidence="9" key="1">
    <citation type="journal article" date="2021" name="PeerJ">
        <title>Extensive microbial diversity within the chicken gut microbiome revealed by metagenomics and culture.</title>
        <authorList>
            <person name="Gilroy R."/>
            <person name="Ravi A."/>
            <person name="Getino M."/>
            <person name="Pursley I."/>
            <person name="Horton D.L."/>
            <person name="Alikhan N.F."/>
            <person name="Baker D."/>
            <person name="Gharbi K."/>
            <person name="Hall N."/>
            <person name="Watson M."/>
            <person name="Adriaenssens E.M."/>
            <person name="Foster-Nyarko E."/>
            <person name="Jarju S."/>
            <person name="Secka A."/>
            <person name="Antonio M."/>
            <person name="Oren A."/>
            <person name="Chaudhuri R.R."/>
            <person name="La Ragione R."/>
            <person name="Hildebrand F."/>
            <person name="Pallen M.J."/>
        </authorList>
    </citation>
    <scope>NUCLEOTIDE SEQUENCE</scope>
    <source>
        <strain evidence="9">ChiGjej4B4-7305</strain>
    </source>
</reference>
<gene>
    <name evidence="9" type="primary">eccD</name>
    <name evidence="9" type="ORF">H9815_01345</name>
</gene>
<dbReference type="AlphaFoldDB" id="A0A9D2EB49"/>
<comment type="caution">
    <text evidence="9">The sequence shown here is derived from an EMBL/GenBank/DDBJ whole genome shotgun (WGS) entry which is preliminary data.</text>
</comment>
<dbReference type="EMBL" id="DXBY01000026">
    <property type="protein sequence ID" value="HIZ34394.1"/>
    <property type="molecule type" value="Genomic_DNA"/>
</dbReference>